<dbReference type="Proteomes" id="UP000243680">
    <property type="component" value="Chromosome 1"/>
</dbReference>
<sequence length="166" mass="17331">MAYFISIGVFLAWAIFVAASDIRYRRIPNSLVFGGMAAAFASALCGASPFGIAPLHALLGMLVGMACLLPFFVARVMGAADVKVFAALGAWCGVHGLLWLWIAASLVACLHALAVLLLTRTPLRALRGRSAPTLALGRYRATPYGACLAIPAALWLVCVATAGGVR</sequence>
<dbReference type="InterPro" id="IPR050882">
    <property type="entry name" value="Prepilin_peptidase/N-MTase"/>
</dbReference>
<dbReference type="AlphaFoldDB" id="A0A1B4LB73"/>
<feature type="domain" description="Prepilin type IV endopeptidase peptidase" evidence="3">
    <location>
        <begin position="9"/>
        <end position="112"/>
    </location>
</feature>
<feature type="transmembrane region" description="Helical" evidence="2">
    <location>
        <begin position="29"/>
        <end position="50"/>
    </location>
</feature>
<comment type="similarity">
    <text evidence="1">Belongs to the peptidase A24 family.</text>
</comment>
<evidence type="ECO:0000256" key="1">
    <source>
        <dbReference type="ARBA" id="ARBA00005801"/>
    </source>
</evidence>
<feature type="transmembrane region" description="Helical" evidence="2">
    <location>
        <begin position="57"/>
        <end position="78"/>
    </location>
</feature>
<protein>
    <recommendedName>
        <fullName evidence="3">Prepilin type IV endopeptidase peptidase domain-containing protein</fullName>
    </recommendedName>
</protein>
<keyword evidence="2" id="KW-0472">Membrane</keyword>
<dbReference type="Gene3D" id="1.20.120.1220">
    <property type="match status" value="1"/>
</dbReference>
<dbReference type="InterPro" id="IPR000045">
    <property type="entry name" value="Prepilin_IV_endopep_pep"/>
</dbReference>
<keyword evidence="2" id="KW-1133">Transmembrane helix</keyword>
<dbReference type="EMBL" id="CP013420">
    <property type="protein sequence ID" value="AOJ74409.1"/>
    <property type="molecule type" value="Genomic_DNA"/>
</dbReference>
<evidence type="ECO:0000259" key="3">
    <source>
        <dbReference type="Pfam" id="PF01478"/>
    </source>
</evidence>
<dbReference type="GO" id="GO:0006465">
    <property type="term" value="P:signal peptide processing"/>
    <property type="evidence" value="ECO:0007669"/>
    <property type="project" value="TreeGrafter"/>
</dbReference>
<feature type="transmembrane region" description="Helical" evidence="2">
    <location>
        <begin position="98"/>
        <end position="120"/>
    </location>
</feature>
<dbReference type="GO" id="GO:0005886">
    <property type="term" value="C:plasma membrane"/>
    <property type="evidence" value="ECO:0007669"/>
    <property type="project" value="TreeGrafter"/>
</dbReference>
<reference evidence="4 5" key="1">
    <citation type="submission" date="2015-12" db="EMBL/GenBank/DDBJ databases">
        <title>Diversity of Burkholderia near neighbor genomes.</title>
        <authorList>
            <person name="Sahl J."/>
            <person name="Wagner D."/>
            <person name="Keim P."/>
        </authorList>
    </citation>
    <scope>NUCLEOTIDE SEQUENCE [LARGE SCALE GENOMIC DNA]</scope>
    <source>
        <strain evidence="4 5">MSMB0783</strain>
    </source>
</reference>
<proteinExistence type="inferred from homology"/>
<organism evidence="4 5">
    <name type="scientific">Burkholderia ubonensis</name>
    <dbReference type="NCBI Taxonomy" id="101571"/>
    <lineage>
        <taxon>Bacteria</taxon>
        <taxon>Pseudomonadati</taxon>
        <taxon>Pseudomonadota</taxon>
        <taxon>Betaproteobacteria</taxon>
        <taxon>Burkholderiales</taxon>
        <taxon>Burkholderiaceae</taxon>
        <taxon>Burkholderia</taxon>
        <taxon>Burkholderia cepacia complex</taxon>
    </lineage>
</organism>
<dbReference type="PANTHER" id="PTHR30487">
    <property type="entry name" value="TYPE 4 PREPILIN-LIKE PROTEINS LEADER PEPTIDE-PROCESSING ENZYME"/>
    <property type="match status" value="1"/>
</dbReference>
<feature type="transmembrane region" description="Helical" evidence="2">
    <location>
        <begin position="141"/>
        <end position="165"/>
    </location>
</feature>
<dbReference type="GO" id="GO:0004190">
    <property type="term" value="F:aspartic-type endopeptidase activity"/>
    <property type="evidence" value="ECO:0007669"/>
    <property type="project" value="InterPro"/>
</dbReference>
<name>A0A1B4LB73_9BURK</name>
<accession>A0A1B4LB73</accession>
<evidence type="ECO:0000313" key="4">
    <source>
        <dbReference type="EMBL" id="AOJ74409.1"/>
    </source>
</evidence>
<evidence type="ECO:0000313" key="5">
    <source>
        <dbReference type="Proteomes" id="UP000243680"/>
    </source>
</evidence>
<gene>
    <name evidence="4" type="ORF">WJ35_04550</name>
</gene>
<dbReference type="Pfam" id="PF01478">
    <property type="entry name" value="Peptidase_A24"/>
    <property type="match status" value="1"/>
</dbReference>
<evidence type="ECO:0000256" key="2">
    <source>
        <dbReference type="SAM" id="Phobius"/>
    </source>
</evidence>
<dbReference type="RefSeq" id="WP_059463905.1">
    <property type="nucleotide sequence ID" value="NZ_CP013420.1"/>
</dbReference>
<keyword evidence="2" id="KW-0812">Transmembrane</keyword>
<dbReference type="PANTHER" id="PTHR30487:SF0">
    <property type="entry name" value="PREPILIN LEADER PEPTIDASE_N-METHYLTRANSFERASE-RELATED"/>
    <property type="match status" value="1"/>
</dbReference>